<comment type="caution">
    <text evidence="2">The sequence shown here is derived from an EMBL/GenBank/DDBJ whole genome shotgun (WGS) entry which is preliminary data.</text>
</comment>
<sequence>MTKQQSQSPLSVPETVTISDLRRNPTRCFSDATVEVTYRGEKVGYLMSSEQFEIGLKILAQVEDPEVLKEKLGLTDSWLKSLGEPGQP</sequence>
<dbReference type="OrthoDB" id="5297687at2"/>
<evidence type="ECO:0008006" key="4">
    <source>
        <dbReference type="Google" id="ProtNLM"/>
    </source>
</evidence>
<dbReference type="AlphaFoldDB" id="A0A2S5Z7X4"/>
<organism evidence="2 3">
    <name type="scientific">Marinobacter maroccanus</name>
    <dbReference type="NCBI Taxonomy" id="2055143"/>
    <lineage>
        <taxon>Bacteria</taxon>
        <taxon>Pseudomonadati</taxon>
        <taxon>Pseudomonadota</taxon>
        <taxon>Gammaproteobacteria</taxon>
        <taxon>Pseudomonadales</taxon>
        <taxon>Marinobacteraceae</taxon>
        <taxon>Marinobacter</taxon>
    </lineage>
</organism>
<reference evidence="2 3" key="1">
    <citation type="submission" date="2018-01" db="EMBL/GenBank/DDBJ databases">
        <title>Complete genome sequences of the type strains of Marinobacter flavimaris and Marinobacter maroccanus.</title>
        <authorList>
            <person name="Palau M."/>
            <person name="Boujida N."/>
            <person name="Manresa A."/>
            <person name="Minana-Galbis D."/>
        </authorList>
    </citation>
    <scope>NUCLEOTIDE SEQUENCE [LARGE SCALE GENOMIC DNA]</scope>
    <source>
        <strain evidence="2 3">N4</strain>
    </source>
</reference>
<dbReference type="SUPFAM" id="SSF143120">
    <property type="entry name" value="YefM-like"/>
    <property type="match status" value="1"/>
</dbReference>
<gene>
    <name evidence="2" type="ORF">KEHDKFFH_15315</name>
</gene>
<name>A0A2S5Z7X4_9GAMM</name>
<keyword evidence="3" id="KW-1185">Reference proteome</keyword>
<evidence type="ECO:0000313" key="3">
    <source>
        <dbReference type="Proteomes" id="UP000239917"/>
    </source>
</evidence>
<dbReference type="EMBL" id="PSSX01000015">
    <property type="protein sequence ID" value="PPI83332.1"/>
    <property type="molecule type" value="Genomic_DNA"/>
</dbReference>
<dbReference type="RefSeq" id="WP_104322705.1">
    <property type="nucleotide sequence ID" value="NZ_PSSX01000015.1"/>
</dbReference>
<evidence type="ECO:0000256" key="1">
    <source>
        <dbReference type="ARBA" id="ARBA00009981"/>
    </source>
</evidence>
<comment type="similarity">
    <text evidence="1">Belongs to the phD/YefM antitoxin family.</text>
</comment>
<protein>
    <recommendedName>
        <fullName evidence="4">Antitoxin</fullName>
    </recommendedName>
</protein>
<accession>A0A2S5Z7X4</accession>
<dbReference type="Proteomes" id="UP000239917">
    <property type="component" value="Unassembled WGS sequence"/>
</dbReference>
<evidence type="ECO:0000313" key="2">
    <source>
        <dbReference type="EMBL" id="PPI83332.1"/>
    </source>
</evidence>
<dbReference type="InterPro" id="IPR036165">
    <property type="entry name" value="YefM-like_sf"/>
</dbReference>
<proteinExistence type="inferred from homology"/>